<protein>
    <submittedName>
        <fullName evidence="2">Uncharacterized protein</fullName>
    </submittedName>
</protein>
<dbReference type="Proteomes" id="UP001606210">
    <property type="component" value="Unassembled WGS sequence"/>
</dbReference>
<comment type="caution">
    <text evidence="2">The sequence shown here is derived from an EMBL/GenBank/DDBJ whole genome shotgun (WGS) entry which is preliminary data.</text>
</comment>
<name>A0ABW7F3L5_9BURK</name>
<proteinExistence type="predicted"/>
<accession>A0ABW7F3L5</accession>
<keyword evidence="3" id="KW-1185">Reference proteome</keyword>
<gene>
    <name evidence="2" type="ORF">ACG00Y_10220</name>
</gene>
<evidence type="ECO:0000313" key="2">
    <source>
        <dbReference type="EMBL" id="MFG6430290.1"/>
    </source>
</evidence>
<keyword evidence="1" id="KW-0732">Signal</keyword>
<evidence type="ECO:0000256" key="1">
    <source>
        <dbReference type="SAM" id="SignalP"/>
    </source>
</evidence>
<organism evidence="2 3">
    <name type="scientific">Pelomonas parva</name>
    <dbReference type="NCBI Taxonomy" id="3299032"/>
    <lineage>
        <taxon>Bacteria</taxon>
        <taxon>Pseudomonadati</taxon>
        <taxon>Pseudomonadota</taxon>
        <taxon>Betaproteobacteria</taxon>
        <taxon>Burkholderiales</taxon>
        <taxon>Sphaerotilaceae</taxon>
        <taxon>Roseateles</taxon>
    </lineage>
</organism>
<evidence type="ECO:0000313" key="3">
    <source>
        <dbReference type="Proteomes" id="UP001606210"/>
    </source>
</evidence>
<dbReference type="EMBL" id="JBIGHV010000003">
    <property type="protein sequence ID" value="MFG6430290.1"/>
    <property type="molecule type" value="Genomic_DNA"/>
</dbReference>
<sequence length="321" mass="35255">MFCRAVTMSLLSSTRRALLGLVAGLPIFRVAQAHGPDAFTLTPQFQAGQGHEYMMTTLQRRQGAVSRHARSRVRLEVVAPHGDGWRLRWMEMDSELLEPPVPSSALADPWDRVAIDFFISAQGDFHGLADPEAMRARMEATVEGQLAQMALDPGNAPQMPQIRAAMRQFVDNPDFLGQQLLKQPKLLLGAVGRDYRVGEPLELRGGVPSPLGTGEIPMLARFNVRSADARRVSLGWLMVVDRQSTARTLAAELQPIMDAAQTEGQEALQMDAALAGFDFDERGDYVVDAETAWPLQVSSERRSAAGDLERVDSVELVRVPG</sequence>
<reference evidence="2 3" key="1">
    <citation type="submission" date="2024-08" db="EMBL/GenBank/DDBJ databases">
        <authorList>
            <person name="Lu H."/>
        </authorList>
    </citation>
    <scope>NUCLEOTIDE SEQUENCE [LARGE SCALE GENOMIC DNA]</scope>
    <source>
        <strain evidence="2 3">LYH14W</strain>
    </source>
</reference>
<feature type="chain" id="PRO_5046952801" evidence="1">
    <location>
        <begin position="34"/>
        <end position="321"/>
    </location>
</feature>
<feature type="signal peptide" evidence="1">
    <location>
        <begin position="1"/>
        <end position="33"/>
    </location>
</feature>